<keyword evidence="3" id="KW-1185">Reference proteome</keyword>
<name>G2Z4K1_FLABF</name>
<feature type="signal peptide" evidence="1">
    <location>
        <begin position="1"/>
        <end position="18"/>
    </location>
</feature>
<evidence type="ECO:0000313" key="2">
    <source>
        <dbReference type="EMBL" id="CCB68476.1"/>
    </source>
</evidence>
<dbReference type="EMBL" id="FQ859183">
    <property type="protein sequence ID" value="CCB68476.1"/>
    <property type="molecule type" value="Genomic_DNA"/>
</dbReference>
<evidence type="ECO:0000313" key="3">
    <source>
        <dbReference type="Proteomes" id="UP000009186"/>
    </source>
</evidence>
<protein>
    <submittedName>
        <fullName evidence="2">Uncharacterized protein</fullName>
    </submittedName>
</protein>
<dbReference type="Proteomes" id="UP000009186">
    <property type="component" value="Chromosome"/>
</dbReference>
<organism evidence="2 3">
    <name type="scientific">Flavobacterium branchiophilum (strain FL-15)</name>
    <dbReference type="NCBI Taxonomy" id="1034807"/>
    <lineage>
        <taxon>Bacteria</taxon>
        <taxon>Pseudomonadati</taxon>
        <taxon>Bacteroidota</taxon>
        <taxon>Flavobacteriia</taxon>
        <taxon>Flavobacteriales</taxon>
        <taxon>Flavobacteriaceae</taxon>
        <taxon>Flavobacterium</taxon>
    </lineage>
</organism>
<sequence>MKKIFLILCVMGFITSKAQQFDAVHVFNKQGIFIKSDPDANLVNRRGVKATGLVENESVDRWGNLYTVPGNIGYQNYWTTNHLVTWTAQNQSKALVASPADVTVVIGAKAGYRIITTGSANTGTANLIIAGTATSLGTFNGGGTVVFEASQNVGVNGFTGITVQSGATLQYGTDWTKTFTIGPGQLDVLSGATLEFRTKNTTQAEFMGPGMRISGTLNMIGNGTTTGGIYKPYSATWVLNSGVMNLVNCSLELSNTFGLGASDPLAGYYSGTLNINKDSGLIISSNALTEGIAVNVAGNGSGISGTPQAAIYGYGTSSSGINGVVTLKDDTVIAFVNTVVHPVCANITGPYKLTFGCPTSGTNSLAWLAGNSTHTGVMEIAYGTAKVVAAEGTSGSQYVNLKSGTTLWYNVLYASAKSWRAEANTSIILSNFEVTLNNQESIPLQAIFSGNGKLTLASGSDLELAASPHTCTGNLTVNSGAKTGAAIASVVWAGPLIMSGATSALNVNNVSNAASKLKCTTFTAASGFTVNVPNLTAGTYDILERTNTGTNTIPTVGTNASGLTASFSWVGNILKMTLS</sequence>
<dbReference type="KEGG" id="fbr:FBFL15_0343"/>
<dbReference type="AlphaFoldDB" id="G2Z4K1"/>
<accession>G2Z4K1</accession>
<proteinExistence type="predicted"/>
<evidence type="ECO:0000256" key="1">
    <source>
        <dbReference type="SAM" id="SignalP"/>
    </source>
</evidence>
<feature type="chain" id="PRO_5003441077" evidence="1">
    <location>
        <begin position="19"/>
        <end position="579"/>
    </location>
</feature>
<reference evidence="2 3" key="1">
    <citation type="journal article" date="2011" name="Appl. Environ. Microbiol.">
        <title>Complete genome sequence of the fish pathogen Flavobacterium branchiophilum.</title>
        <authorList>
            <consortium name="1:IP"/>
            <consortium name="Microbial Evolutionary Genomics,F-75015 Paris"/>
            <consortium name="France 2:CNRS"/>
            <consortium name="URA2171"/>
            <consortium name="F-75015 Paris,France 3:Unite de Virologie et Immunologie Mol."/>
            <consortium name="INRA,78352 Jouy en Josas Cedex"/>
            <consortium name="France. 4:Unite de Mathemathique"/>
            <consortium name="Informatique et Genome,INRA"/>
            <consortium name="78352 Jouy en Josas Cedex"/>
            <consortium name="France. 5:CEA/Genoscope"/>
            <consortium name="Evry"/>
            <consortium name="France"/>
            <person name="Touchon M."/>
            <person name="Barbier P."/>
            <person name="Bernardet J.F."/>
            <person name="Loux V."/>
            <person name="Vacherie B."/>
            <person name="Barbe V."/>
            <person name="Rocha E.P."/>
            <person name="Duchaud E."/>
        </authorList>
    </citation>
    <scope>NUCLEOTIDE SEQUENCE [LARGE SCALE GENOMIC DNA]</scope>
    <source>
        <strain evidence="2 3">FL-15</strain>
    </source>
</reference>
<gene>
    <name evidence="2" type="ordered locus">FBFL15_0343</name>
</gene>
<dbReference type="HOGENOM" id="CLU_470715_0_0_10"/>
<dbReference type="RefSeq" id="WP_014082956.1">
    <property type="nucleotide sequence ID" value="NC_016001.1"/>
</dbReference>
<keyword evidence="1" id="KW-0732">Signal</keyword>